<dbReference type="InterPro" id="IPR037607">
    <property type="entry name" value="DGK"/>
</dbReference>
<evidence type="ECO:0000313" key="9">
    <source>
        <dbReference type="EMBL" id="SCL97486.1"/>
    </source>
</evidence>
<dbReference type="OrthoDB" id="242257at2759"/>
<gene>
    <name evidence="8" type="ORF">PBK173_000395500</name>
    <name evidence="12" type="ORF">PBNK65E_000384300</name>
    <name evidence="9" type="ORF">PBNK65NY_000383800</name>
    <name evidence="10" type="ORF">PBSP11A_000384300</name>
    <name evidence="11" type="ORF">PBSP11RLL_000384400</name>
</gene>
<dbReference type="Gene3D" id="2.60.200.40">
    <property type="match status" value="1"/>
</dbReference>
<dbReference type="GO" id="GO:0004143">
    <property type="term" value="F:ATP-dependent diacylglycerol kinase activity"/>
    <property type="evidence" value="ECO:0007669"/>
    <property type="project" value="UniProtKB-EC"/>
</dbReference>
<dbReference type="Pfam" id="PF00609">
    <property type="entry name" value="DAGK_acc"/>
    <property type="match status" value="1"/>
</dbReference>
<dbReference type="GO" id="GO:0005524">
    <property type="term" value="F:ATP binding"/>
    <property type="evidence" value="ECO:0007669"/>
    <property type="project" value="UniProtKB-KW"/>
</dbReference>
<proteinExistence type="inferred from homology"/>
<evidence type="ECO:0000313" key="16">
    <source>
        <dbReference type="Proteomes" id="UP000220214"/>
    </source>
</evidence>
<evidence type="ECO:0000256" key="1">
    <source>
        <dbReference type="ARBA" id="ARBA00009280"/>
    </source>
</evidence>
<dbReference type="Gene3D" id="3.40.50.10330">
    <property type="entry name" value="Probable inorganic polyphosphate/atp-NAD kinase, domain 1"/>
    <property type="match status" value="1"/>
</dbReference>
<dbReference type="EMBL" id="LT160033">
    <property type="protein sequence ID" value="CXI97152.1"/>
    <property type="molecule type" value="Genomic_DNA"/>
</dbReference>
<evidence type="ECO:0000256" key="4">
    <source>
        <dbReference type="ARBA" id="ARBA00022741"/>
    </source>
</evidence>
<dbReference type="AlphaFoldDB" id="A0A0Y9ZLI7"/>
<dbReference type="EC" id="2.7.1.107" evidence="2"/>
<evidence type="ECO:0000256" key="2">
    <source>
        <dbReference type="ARBA" id="ARBA00012133"/>
    </source>
</evidence>
<accession>A0A0Y9ZLI7</accession>
<evidence type="ECO:0000256" key="3">
    <source>
        <dbReference type="ARBA" id="ARBA00022679"/>
    </source>
</evidence>
<dbReference type="GO" id="GO:0007200">
    <property type="term" value="P:phospholipase C-activating G protein-coupled receptor signaling pathway"/>
    <property type="evidence" value="ECO:0007669"/>
    <property type="project" value="InterPro"/>
</dbReference>
<keyword evidence="3 8" id="KW-0808">Transferase</keyword>
<dbReference type="InterPro" id="IPR016064">
    <property type="entry name" value="NAD/diacylglycerol_kinase_sf"/>
</dbReference>
<reference evidence="8 13" key="1">
    <citation type="submission" date="2016-02" db="EMBL/GenBank/DDBJ databases">
        <authorList>
            <consortium name="Pathogen Informatics"/>
        </authorList>
    </citation>
    <scope>NUCLEOTIDE SEQUENCE [LARGE SCALE GENOMIC DNA]</scope>
    <source>
        <strain evidence="8 13">K173</strain>
        <strain evidence="9 17">NK65 ny</strain>
        <strain evidence="12 16">NK65e</strain>
        <strain evidence="10 14">SP11 Antwerpcl1</strain>
        <strain evidence="11 15">SP11 RLL</strain>
    </source>
</reference>
<dbReference type="OMA" id="IEKHDYW"/>
<dbReference type="SUPFAM" id="SSF111331">
    <property type="entry name" value="NAD kinase/diacylglycerol kinase-like"/>
    <property type="match status" value="1"/>
</dbReference>
<dbReference type="EMBL" id="LT608149">
    <property type="protein sequence ID" value="SCL97486.1"/>
    <property type="molecule type" value="Genomic_DNA"/>
</dbReference>
<evidence type="ECO:0000313" key="14">
    <source>
        <dbReference type="Proteomes" id="UP000219860"/>
    </source>
</evidence>
<dbReference type="GO" id="GO:0016020">
    <property type="term" value="C:membrane"/>
    <property type="evidence" value="ECO:0007669"/>
    <property type="project" value="TreeGrafter"/>
</dbReference>
<name>A0A0Y9ZLI7_PLABE</name>
<evidence type="ECO:0000313" key="15">
    <source>
        <dbReference type="Proteomes" id="UP000219974"/>
    </source>
</evidence>
<dbReference type="Proteomes" id="UP000069549">
    <property type="component" value="Chromosome 13"/>
</dbReference>
<dbReference type="InterPro" id="IPR001206">
    <property type="entry name" value="Diacylglycerol_kinase_cat_dom"/>
</dbReference>
<evidence type="ECO:0000313" key="17">
    <source>
        <dbReference type="Proteomes" id="UP000516480"/>
    </source>
</evidence>
<keyword evidence="6" id="KW-0067">ATP-binding</keyword>
<dbReference type="PANTHER" id="PTHR11255">
    <property type="entry name" value="DIACYLGLYCEROL KINASE"/>
    <property type="match status" value="1"/>
</dbReference>
<dbReference type="EMBL" id="LT608277">
    <property type="protein sequence ID" value="SCM18417.1"/>
    <property type="molecule type" value="Genomic_DNA"/>
</dbReference>
<keyword evidence="4" id="KW-0547">Nucleotide-binding</keyword>
<dbReference type="PROSITE" id="PS50146">
    <property type="entry name" value="DAGK"/>
    <property type="match status" value="1"/>
</dbReference>
<dbReference type="Proteomes" id="UP000516480">
    <property type="component" value="Chromosome 13"/>
</dbReference>
<protein>
    <recommendedName>
        <fullName evidence="2">diacylglycerol kinase (ATP)</fullName>
        <ecNumber evidence="2">2.7.1.107</ecNumber>
    </recommendedName>
</protein>
<evidence type="ECO:0000313" key="8">
    <source>
        <dbReference type="EMBL" id="CXI97152.1"/>
    </source>
</evidence>
<dbReference type="Proteomes" id="UP000220214">
    <property type="component" value="Chromosome 13"/>
</dbReference>
<evidence type="ECO:0000259" key="7">
    <source>
        <dbReference type="PROSITE" id="PS50146"/>
    </source>
</evidence>
<dbReference type="InterPro" id="IPR000756">
    <property type="entry name" value="Diacylglycerol_kin_accessory"/>
</dbReference>
<dbReference type="Proteomes" id="UP000219860">
    <property type="component" value="Chromosome 13"/>
</dbReference>
<dbReference type="VEuPathDB" id="PlasmoDB:PBANKA_1334600"/>
<evidence type="ECO:0000256" key="5">
    <source>
        <dbReference type="ARBA" id="ARBA00022777"/>
    </source>
</evidence>
<evidence type="ECO:0000313" key="13">
    <source>
        <dbReference type="Proteomes" id="UP000069549"/>
    </source>
</evidence>
<organism evidence="8 13">
    <name type="scientific">Plasmodium berghei</name>
    <dbReference type="NCBI Taxonomy" id="5821"/>
    <lineage>
        <taxon>Eukaryota</taxon>
        <taxon>Sar</taxon>
        <taxon>Alveolata</taxon>
        <taxon>Apicomplexa</taxon>
        <taxon>Aconoidasida</taxon>
        <taxon>Haemosporida</taxon>
        <taxon>Plasmodiidae</taxon>
        <taxon>Plasmodium</taxon>
        <taxon>Plasmodium (Vinckeia)</taxon>
    </lineage>
</organism>
<sequence length="457" mass="52273">MKHLFLFTNPISGGNQASIFTEFYANEIVYHKPEGCHLHIYNLLEGEPGKNQGFLKLKSVIDNVERKLKNEGNNDNITSDIENTNEQNVNLNNFENEELSKKASQKRNNLCNIENKNNSVKLCHGDILVYVIIAGGDGTLNWVLKEAELYDIDTSMFAISMIPFGTGNDFANAFGWKKPIGILKPKDTFAILSNVVCQIFKSEILYHDYWNIEVALNEDGYFDKINSKTKQKETLTKNNENVKNLKFNMTNYFSIGIDSRIGRGFERHRKNSAILNKMVYAIEGFKKILSKKNMPINLVIDKMTTGNNFEDIIFTTNKKENAPLLNKAMSIVCVNIPSYSSGNDIWKHTNKLGLKLPKGYNAENKKIYNDLRRSKQRIGDGVLEFVTYRSGVDLGLEFAFKGRACRIHQGEGPWKINFKENISGVYFQVDGEFFYMTKPKYLSVKYYKKLNVLKNIS</sequence>
<dbReference type="Proteomes" id="UP000219974">
    <property type="component" value="Chromosome 13"/>
</dbReference>
<dbReference type="SMART" id="SM00045">
    <property type="entry name" value="DAGKa"/>
    <property type="match status" value="1"/>
</dbReference>
<evidence type="ECO:0000313" key="10">
    <source>
        <dbReference type="EMBL" id="SCM16620.1"/>
    </source>
</evidence>
<dbReference type="EMBL" id="LT614639">
    <property type="protein sequence ID" value="SCN27847.1"/>
    <property type="molecule type" value="Genomic_DNA"/>
</dbReference>
<dbReference type="InterPro" id="IPR017438">
    <property type="entry name" value="ATP-NAD_kinase_N"/>
</dbReference>
<evidence type="ECO:0000256" key="6">
    <source>
        <dbReference type="ARBA" id="ARBA00022840"/>
    </source>
</evidence>
<evidence type="ECO:0000313" key="12">
    <source>
        <dbReference type="EMBL" id="SCN27847.1"/>
    </source>
</evidence>
<dbReference type="EMBL" id="LT608261">
    <property type="protein sequence ID" value="SCM16620.1"/>
    <property type="molecule type" value="Genomic_DNA"/>
</dbReference>
<evidence type="ECO:0000313" key="11">
    <source>
        <dbReference type="EMBL" id="SCM18417.1"/>
    </source>
</evidence>
<keyword evidence="5 8" id="KW-0418">Kinase</keyword>
<comment type="similarity">
    <text evidence="1">Belongs to the eukaryotic diacylglycerol kinase family.</text>
</comment>
<feature type="domain" description="DAGKc" evidence="7">
    <location>
        <begin position="131"/>
        <end position="206"/>
    </location>
</feature>
<dbReference type="Pfam" id="PF00781">
    <property type="entry name" value="DAGK_cat"/>
    <property type="match status" value="1"/>
</dbReference>
<dbReference type="PANTHER" id="PTHR11255:SF121">
    <property type="entry name" value="DIACYLGLYCEROL KINASE (ATP)"/>
    <property type="match status" value="1"/>
</dbReference>